<dbReference type="PANTHER" id="PTHR47163:SF2">
    <property type="entry name" value="SI:DKEY-17M8.2"/>
    <property type="match status" value="1"/>
</dbReference>
<dbReference type="InterPro" id="IPR024442">
    <property type="entry name" value="Transposase_Zn_ribbon"/>
</dbReference>
<dbReference type="AlphaFoldDB" id="A0A6G8Q8I5"/>
<gene>
    <name evidence="2" type="ORF">GBA63_08830</name>
</gene>
<dbReference type="EMBL" id="CP045119">
    <property type="protein sequence ID" value="QIN82738.1"/>
    <property type="molecule type" value="Genomic_DNA"/>
</dbReference>
<organism evidence="2 3">
    <name type="scientific">Rubrobacter tropicus</name>
    <dbReference type="NCBI Taxonomy" id="2653851"/>
    <lineage>
        <taxon>Bacteria</taxon>
        <taxon>Bacillati</taxon>
        <taxon>Actinomycetota</taxon>
        <taxon>Rubrobacteria</taxon>
        <taxon>Rubrobacterales</taxon>
        <taxon>Rubrobacteraceae</taxon>
        <taxon>Rubrobacter</taxon>
    </lineage>
</organism>
<dbReference type="Proteomes" id="UP000501452">
    <property type="component" value="Chromosome"/>
</dbReference>
<dbReference type="KEGG" id="rub:GBA63_08830"/>
<dbReference type="InterPro" id="IPR024445">
    <property type="entry name" value="Tnp_ISXO2-like"/>
</dbReference>
<evidence type="ECO:0000313" key="3">
    <source>
        <dbReference type="Proteomes" id="UP000501452"/>
    </source>
</evidence>
<feature type="domain" description="ISXO2-like transposase" evidence="1">
    <location>
        <begin position="130"/>
        <end position="275"/>
    </location>
</feature>
<dbReference type="InterPro" id="IPR053164">
    <property type="entry name" value="IS1016-like_transposase"/>
</dbReference>
<sequence length="307" mass="34902">MDGKSQPKTLIEAIRFFSDLDVATAYFAKLRWPEGPVCPKCDGKDHYHLKTRRVWKCKACKKQFSAKVGTVFEDSPIGLDKWLPAVWLIVNAKNGVSSYEIARSLGVTQKTAWFMMHRIRLAMQTGTFEKLSGEIEADETFVGGLEKFKHESKKRKRGRGYNGKTAVMGLVGRDGEARAKVIPNTAKSTLHGGVRENVERGSTVITDALYSYRGLQGEYTHEWVDHAIEYVRGNIHTNKTENFWSLLKRTLKGTYVQVEPEHLSRYLDEQTFRFNNREGKDADRFAKALGNVAGRRLTYDELTGKTE</sequence>
<protein>
    <submittedName>
        <fullName evidence="2">IS1595 family transposase</fullName>
    </submittedName>
</protein>
<dbReference type="NCBIfam" id="NF033547">
    <property type="entry name" value="transpos_IS1595"/>
    <property type="match status" value="1"/>
</dbReference>
<accession>A0A6G8Q8I5</accession>
<dbReference type="SMART" id="SM01126">
    <property type="entry name" value="DDE_Tnp_IS1595"/>
    <property type="match status" value="1"/>
</dbReference>
<dbReference type="Pfam" id="PF12762">
    <property type="entry name" value="DDE_Tnp_IS1595"/>
    <property type="match status" value="1"/>
</dbReference>
<evidence type="ECO:0000313" key="2">
    <source>
        <dbReference type="EMBL" id="QIN82738.1"/>
    </source>
</evidence>
<proteinExistence type="predicted"/>
<keyword evidence="3" id="KW-1185">Reference proteome</keyword>
<evidence type="ECO:0000259" key="1">
    <source>
        <dbReference type="SMART" id="SM01126"/>
    </source>
</evidence>
<dbReference type="Pfam" id="PF12760">
    <property type="entry name" value="Zn_ribbon_IS1595"/>
    <property type="match status" value="1"/>
</dbReference>
<reference evidence="2 3" key="1">
    <citation type="submission" date="2019-10" db="EMBL/GenBank/DDBJ databases">
        <title>Rubrobacter sp nov SCSIO 52090 isolated from a deep-sea sediment in the South China Sea.</title>
        <authorList>
            <person name="Chen R.W."/>
        </authorList>
    </citation>
    <scope>NUCLEOTIDE SEQUENCE [LARGE SCALE GENOMIC DNA]</scope>
    <source>
        <strain evidence="2 3">SCSIO 52909</strain>
    </source>
</reference>
<name>A0A6G8Q8I5_9ACTN</name>
<dbReference type="PANTHER" id="PTHR47163">
    <property type="entry name" value="DDE_TNP_IS1595 DOMAIN-CONTAINING PROTEIN"/>
    <property type="match status" value="1"/>
</dbReference>